<keyword evidence="4 8" id="KW-0547">Nucleotide-binding</keyword>
<dbReference type="GO" id="GO:0035999">
    <property type="term" value="P:tetrahydrofolate interconversion"/>
    <property type="evidence" value="ECO:0007669"/>
    <property type="project" value="UniProtKB-UniRule"/>
</dbReference>
<dbReference type="FunFam" id="3.30.1510.10:FF:000001">
    <property type="entry name" value="Formate--tetrahydrofolate ligase"/>
    <property type="match status" value="1"/>
</dbReference>
<evidence type="ECO:0000256" key="7">
    <source>
        <dbReference type="ARBA" id="ARBA00061363"/>
    </source>
</evidence>
<evidence type="ECO:0000256" key="2">
    <source>
        <dbReference type="ARBA" id="ARBA00022563"/>
    </source>
</evidence>
<keyword evidence="5 8" id="KW-0067">ATP-binding</keyword>
<comment type="catalytic activity">
    <reaction evidence="6 8">
        <text>(6S)-5,6,7,8-tetrahydrofolate + formate + ATP = (6R)-10-formyltetrahydrofolate + ADP + phosphate</text>
        <dbReference type="Rhea" id="RHEA:20221"/>
        <dbReference type="ChEBI" id="CHEBI:15740"/>
        <dbReference type="ChEBI" id="CHEBI:30616"/>
        <dbReference type="ChEBI" id="CHEBI:43474"/>
        <dbReference type="ChEBI" id="CHEBI:57453"/>
        <dbReference type="ChEBI" id="CHEBI:195366"/>
        <dbReference type="ChEBI" id="CHEBI:456216"/>
        <dbReference type="EC" id="6.3.4.3"/>
    </reaction>
</comment>
<comment type="similarity">
    <text evidence="7 8">Belongs to the formate--tetrahydrofolate ligase family.</text>
</comment>
<keyword evidence="10" id="KW-1185">Reference proteome</keyword>
<evidence type="ECO:0000256" key="8">
    <source>
        <dbReference type="HAMAP-Rule" id="MF_01543"/>
    </source>
</evidence>
<dbReference type="RefSeq" id="WP_101072340.1">
    <property type="nucleotide sequence ID" value="NZ_PISP01000001.1"/>
</dbReference>
<dbReference type="HAMAP" id="MF_01543">
    <property type="entry name" value="FTHFS"/>
    <property type="match status" value="1"/>
</dbReference>
<evidence type="ECO:0000313" key="10">
    <source>
        <dbReference type="Proteomes" id="UP000233398"/>
    </source>
</evidence>
<evidence type="ECO:0000256" key="4">
    <source>
        <dbReference type="ARBA" id="ARBA00022741"/>
    </source>
</evidence>
<evidence type="ECO:0000256" key="3">
    <source>
        <dbReference type="ARBA" id="ARBA00022598"/>
    </source>
</evidence>
<dbReference type="Gene3D" id="3.30.1510.10">
    <property type="entry name" value="Domain 2, N(10)-formyltetrahydrofolate synthetase"/>
    <property type="match status" value="1"/>
</dbReference>
<keyword evidence="2 8" id="KW-0554">One-carbon metabolism</keyword>
<dbReference type="InterPro" id="IPR000559">
    <property type="entry name" value="Formate_THF_ligase"/>
</dbReference>
<sequence>MKRPTEGGLKHMRDFMAELNLQEDEFEFYGKYTGKIRLKALKNREKEQDGKLILVTAITPTRAGEGKTLTSIGLGQGLQEIGKNAMITLREPSIGPVFGMKGGATGAGESEVLPMERINLHFNGDMHAITTAHNLLAAIVDNHLHQGNDLEIDLTRPVWNRTLDMNERALRNVVIGLGGYPNGVPRESNFIITAASEIMAVLALTENRKDLKRRLGNMIIGYTRSDEPVRAKDLQAEKSLAVVLNEAIMPNLVQTTEGVPVLVHAGPFANIAHGTNSVIANRMALKFADYVVTEAGFGADLGAEKFFDIVGRQTGIFPSAVVLVATVKALKWHGGVGMDDINKEDVTALEKGIVNLEKHIENVRKFGANVVVAINRFDDDTDKEIAWIQNWCSQQGVACVPHTAFKDGGKGTAKLAKEVVKAAETPSDVKPIYDVELPVEEKIMTIAKEIYGADDIYFETKAEKELSRFKRMGYDKLPVCIAKTQSSLSDQKNKLGAPKDWTLTVTDIRLSAGAEFLVVVCGNMMLMPGLPKVPAAYNMDVDEEGNISGLF</sequence>
<dbReference type="UniPathway" id="UPA00193"/>
<dbReference type="Gene3D" id="3.40.50.300">
    <property type="entry name" value="P-loop containing nucleotide triphosphate hydrolases"/>
    <property type="match status" value="1"/>
</dbReference>
<dbReference type="AlphaFoldDB" id="A0A2N0VLB6"/>
<gene>
    <name evidence="8" type="primary">fhs</name>
    <name evidence="9" type="ORF">CWD77_05930</name>
</gene>
<comment type="caution">
    <text evidence="9">The sequence shown here is derived from an EMBL/GenBank/DDBJ whole genome shotgun (WGS) entry which is preliminary data.</text>
</comment>
<organism evidence="9 10">
    <name type="scientific">Rhodohalobacter barkolensis</name>
    <dbReference type="NCBI Taxonomy" id="2053187"/>
    <lineage>
        <taxon>Bacteria</taxon>
        <taxon>Pseudomonadati</taxon>
        <taxon>Balneolota</taxon>
        <taxon>Balneolia</taxon>
        <taxon>Balneolales</taxon>
        <taxon>Balneolaceae</taxon>
        <taxon>Rhodohalobacter</taxon>
    </lineage>
</organism>
<evidence type="ECO:0000256" key="6">
    <source>
        <dbReference type="ARBA" id="ARBA00049033"/>
    </source>
</evidence>
<dbReference type="SUPFAM" id="SSF52540">
    <property type="entry name" value="P-loop containing nucleoside triphosphate hydrolases"/>
    <property type="match status" value="1"/>
</dbReference>
<comment type="pathway">
    <text evidence="1 8">One-carbon metabolism; tetrahydrofolate interconversion.</text>
</comment>
<reference evidence="9 10" key="1">
    <citation type="submission" date="2017-11" db="EMBL/GenBank/DDBJ databases">
        <title>Rhodohalobacter 15182 sp. nov., isolated from a salt lake.</title>
        <authorList>
            <person name="Han S."/>
        </authorList>
    </citation>
    <scope>NUCLEOTIDE SEQUENCE [LARGE SCALE GENOMIC DNA]</scope>
    <source>
        <strain evidence="9 10">15182</strain>
    </source>
</reference>
<protein>
    <recommendedName>
        <fullName evidence="8">Formate--tetrahydrofolate ligase</fullName>
        <ecNumber evidence="8">6.3.4.3</ecNumber>
    </recommendedName>
    <alternativeName>
        <fullName evidence="8">Formyltetrahydrofolate synthetase</fullName>
        <shortName evidence="8">FHS</shortName>
        <shortName evidence="8">FTHFS</shortName>
    </alternativeName>
</protein>
<dbReference type="InterPro" id="IPR027417">
    <property type="entry name" value="P-loop_NTPase"/>
</dbReference>
<dbReference type="EC" id="6.3.4.3" evidence="8"/>
<dbReference type="NCBIfam" id="NF010030">
    <property type="entry name" value="PRK13505.1"/>
    <property type="match status" value="1"/>
</dbReference>
<feature type="binding site" evidence="8">
    <location>
        <begin position="61"/>
        <end position="68"/>
    </location>
    <ligand>
        <name>ATP</name>
        <dbReference type="ChEBI" id="CHEBI:30616"/>
    </ligand>
</feature>
<dbReference type="Proteomes" id="UP000233398">
    <property type="component" value="Unassembled WGS sequence"/>
</dbReference>
<dbReference type="CDD" id="cd00477">
    <property type="entry name" value="FTHFS"/>
    <property type="match status" value="1"/>
</dbReference>
<evidence type="ECO:0000313" key="9">
    <source>
        <dbReference type="EMBL" id="PKD44995.1"/>
    </source>
</evidence>
<dbReference type="GO" id="GO:0005524">
    <property type="term" value="F:ATP binding"/>
    <property type="evidence" value="ECO:0007669"/>
    <property type="project" value="UniProtKB-UniRule"/>
</dbReference>
<dbReference type="FunFam" id="3.10.410.10:FF:000001">
    <property type="entry name" value="Putative formate--tetrahydrofolate ligase"/>
    <property type="match status" value="1"/>
</dbReference>
<name>A0A2N0VLB6_9BACT</name>
<dbReference type="GO" id="GO:0004329">
    <property type="term" value="F:formate-tetrahydrofolate ligase activity"/>
    <property type="evidence" value="ECO:0007669"/>
    <property type="project" value="UniProtKB-UniRule"/>
</dbReference>
<keyword evidence="3 8" id="KW-0436">Ligase</keyword>
<dbReference type="Pfam" id="PF01268">
    <property type="entry name" value="FTHFS"/>
    <property type="match status" value="1"/>
</dbReference>
<proteinExistence type="inferred from homology"/>
<evidence type="ECO:0000256" key="5">
    <source>
        <dbReference type="ARBA" id="ARBA00022840"/>
    </source>
</evidence>
<dbReference type="OrthoDB" id="9761733at2"/>
<dbReference type="Gene3D" id="3.10.410.10">
    <property type="entry name" value="Formyltetrahydrofolate synthetase, domain 3"/>
    <property type="match status" value="1"/>
</dbReference>
<evidence type="ECO:0000256" key="1">
    <source>
        <dbReference type="ARBA" id="ARBA00004777"/>
    </source>
</evidence>
<accession>A0A2N0VLB6</accession>
<dbReference type="EMBL" id="PISP01000001">
    <property type="protein sequence ID" value="PKD44995.1"/>
    <property type="molecule type" value="Genomic_DNA"/>
</dbReference>